<protein>
    <submittedName>
        <fullName evidence="1">Uncharacterized protein</fullName>
    </submittedName>
</protein>
<dbReference type="EMBL" id="CP036269">
    <property type="protein sequence ID" value="QDT42079.1"/>
    <property type="molecule type" value="Genomic_DNA"/>
</dbReference>
<evidence type="ECO:0000313" key="1">
    <source>
        <dbReference type="EMBL" id="QDT42079.1"/>
    </source>
</evidence>
<reference evidence="1 2" key="1">
    <citation type="submission" date="2019-02" db="EMBL/GenBank/DDBJ databases">
        <title>Deep-cultivation of Planctomycetes and their phenomic and genomic characterization uncovers novel biology.</title>
        <authorList>
            <person name="Wiegand S."/>
            <person name="Jogler M."/>
            <person name="Boedeker C."/>
            <person name="Pinto D."/>
            <person name="Vollmers J."/>
            <person name="Rivas-Marin E."/>
            <person name="Kohn T."/>
            <person name="Peeters S.H."/>
            <person name="Heuer A."/>
            <person name="Rast P."/>
            <person name="Oberbeckmann S."/>
            <person name="Bunk B."/>
            <person name="Jeske O."/>
            <person name="Meyerdierks A."/>
            <person name="Storesund J.E."/>
            <person name="Kallscheuer N."/>
            <person name="Luecker S."/>
            <person name="Lage O.M."/>
            <person name="Pohl T."/>
            <person name="Merkel B.J."/>
            <person name="Hornburger P."/>
            <person name="Mueller R.-W."/>
            <person name="Bruemmer F."/>
            <person name="Labrenz M."/>
            <person name="Spormann A.M."/>
            <person name="Op den Camp H."/>
            <person name="Overmann J."/>
            <person name="Amann R."/>
            <person name="Jetten M.S.M."/>
            <person name="Mascher T."/>
            <person name="Medema M.H."/>
            <person name="Devos D.P."/>
            <person name="Kaster A.-K."/>
            <person name="Ovreas L."/>
            <person name="Rohde M."/>
            <person name="Galperin M.Y."/>
            <person name="Jogler C."/>
        </authorList>
    </citation>
    <scope>NUCLEOTIDE SEQUENCE [LARGE SCALE GENOMIC DNA]</scope>
    <source>
        <strain evidence="1 2">Pan241w</strain>
    </source>
</reference>
<name>A0A517RDX9_9PLAN</name>
<dbReference type="AlphaFoldDB" id="A0A517RDX9"/>
<proteinExistence type="predicted"/>
<accession>A0A517RDX9</accession>
<dbReference type="KEGG" id="gaz:Pan241w_21600"/>
<evidence type="ECO:0000313" key="2">
    <source>
        <dbReference type="Proteomes" id="UP000317171"/>
    </source>
</evidence>
<dbReference type="Proteomes" id="UP000317171">
    <property type="component" value="Chromosome"/>
</dbReference>
<sequence>MDSYLKGNNQVYLEWKLMIGKQSCFKVNGIPMW</sequence>
<gene>
    <name evidence="1" type="ORF">Pan241w_21600</name>
</gene>
<keyword evidence="2" id="KW-1185">Reference proteome</keyword>
<organism evidence="1 2">
    <name type="scientific">Gimesia alba</name>
    <dbReference type="NCBI Taxonomy" id="2527973"/>
    <lineage>
        <taxon>Bacteria</taxon>
        <taxon>Pseudomonadati</taxon>
        <taxon>Planctomycetota</taxon>
        <taxon>Planctomycetia</taxon>
        <taxon>Planctomycetales</taxon>
        <taxon>Planctomycetaceae</taxon>
        <taxon>Gimesia</taxon>
    </lineage>
</organism>